<dbReference type="InParanoid" id="A0A0D0BLF3"/>
<dbReference type="SMART" id="SM00320">
    <property type="entry name" value="WD40"/>
    <property type="match status" value="6"/>
</dbReference>
<keyword evidence="1 3" id="KW-0853">WD repeat</keyword>
<dbReference type="Pfam" id="PF00400">
    <property type="entry name" value="WD40"/>
    <property type="match status" value="5"/>
</dbReference>
<feature type="compositionally biased region" description="Polar residues" evidence="4">
    <location>
        <begin position="329"/>
        <end position="350"/>
    </location>
</feature>
<dbReference type="InterPro" id="IPR015943">
    <property type="entry name" value="WD40/YVTN_repeat-like_dom_sf"/>
</dbReference>
<dbReference type="InterPro" id="IPR011047">
    <property type="entry name" value="Quinoprotein_ADH-like_sf"/>
</dbReference>
<dbReference type="PROSITE" id="PS00678">
    <property type="entry name" value="WD_REPEATS_1"/>
    <property type="match status" value="2"/>
</dbReference>
<evidence type="ECO:0000256" key="2">
    <source>
        <dbReference type="ARBA" id="ARBA00022737"/>
    </source>
</evidence>
<evidence type="ECO:0008006" key="7">
    <source>
        <dbReference type="Google" id="ProtNLM"/>
    </source>
</evidence>
<dbReference type="PANTHER" id="PTHR19879">
    <property type="entry name" value="TRANSCRIPTION INITIATION FACTOR TFIID"/>
    <property type="match status" value="1"/>
</dbReference>
<organism evidence="5 6">
    <name type="scientific">Suillus luteus UH-Slu-Lm8-n1</name>
    <dbReference type="NCBI Taxonomy" id="930992"/>
    <lineage>
        <taxon>Eukaryota</taxon>
        <taxon>Fungi</taxon>
        <taxon>Dikarya</taxon>
        <taxon>Basidiomycota</taxon>
        <taxon>Agaricomycotina</taxon>
        <taxon>Agaricomycetes</taxon>
        <taxon>Agaricomycetidae</taxon>
        <taxon>Boletales</taxon>
        <taxon>Suillineae</taxon>
        <taxon>Suillaceae</taxon>
        <taxon>Suillus</taxon>
    </lineage>
</organism>
<feature type="region of interest" description="Disordered" evidence="4">
    <location>
        <begin position="329"/>
        <end position="467"/>
    </location>
</feature>
<dbReference type="Proteomes" id="UP000054485">
    <property type="component" value="Unassembled WGS sequence"/>
</dbReference>
<dbReference type="EMBL" id="KN835197">
    <property type="protein sequence ID" value="KIK44108.1"/>
    <property type="molecule type" value="Genomic_DNA"/>
</dbReference>
<reference evidence="5 6" key="1">
    <citation type="submission" date="2014-04" db="EMBL/GenBank/DDBJ databases">
        <authorList>
            <consortium name="DOE Joint Genome Institute"/>
            <person name="Kuo A."/>
            <person name="Ruytinx J."/>
            <person name="Rineau F."/>
            <person name="Colpaert J."/>
            <person name="Kohler A."/>
            <person name="Nagy L.G."/>
            <person name="Floudas D."/>
            <person name="Copeland A."/>
            <person name="Barry K.W."/>
            <person name="Cichocki N."/>
            <person name="Veneault-Fourrey C."/>
            <person name="LaButti K."/>
            <person name="Lindquist E.A."/>
            <person name="Lipzen A."/>
            <person name="Lundell T."/>
            <person name="Morin E."/>
            <person name="Murat C."/>
            <person name="Sun H."/>
            <person name="Tunlid A."/>
            <person name="Henrissat B."/>
            <person name="Grigoriev I.V."/>
            <person name="Hibbett D.S."/>
            <person name="Martin F."/>
            <person name="Nordberg H.P."/>
            <person name="Cantor M.N."/>
            <person name="Hua S.X."/>
        </authorList>
    </citation>
    <scope>NUCLEOTIDE SEQUENCE [LARGE SCALE GENOMIC DNA]</scope>
    <source>
        <strain evidence="5 6">UH-Slu-Lm8-n1</strain>
    </source>
</reference>
<name>A0A0D0BLF3_9AGAM</name>
<feature type="repeat" description="WD" evidence="3">
    <location>
        <begin position="90"/>
        <end position="131"/>
    </location>
</feature>
<dbReference type="HOGENOM" id="CLU_000288_57_37_1"/>
<feature type="compositionally biased region" description="Polar residues" evidence="4">
    <location>
        <begin position="363"/>
        <end position="379"/>
    </location>
</feature>
<dbReference type="OrthoDB" id="10251741at2759"/>
<dbReference type="AlphaFoldDB" id="A0A0D0BLF3"/>
<dbReference type="PRINTS" id="PR00320">
    <property type="entry name" value="GPROTEINBRPT"/>
</dbReference>
<dbReference type="Gene3D" id="2.130.10.10">
    <property type="entry name" value="YVTN repeat-like/Quinoprotein amine dehydrogenase"/>
    <property type="match status" value="2"/>
</dbReference>
<dbReference type="PANTHER" id="PTHR19879:SF9">
    <property type="entry name" value="TRANSCRIPTION INITIATION FACTOR TFIID SUBUNIT 5"/>
    <property type="match status" value="1"/>
</dbReference>
<evidence type="ECO:0000256" key="4">
    <source>
        <dbReference type="SAM" id="MobiDB-lite"/>
    </source>
</evidence>
<evidence type="ECO:0000256" key="1">
    <source>
        <dbReference type="ARBA" id="ARBA00022574"/>
    </source>
</evidence>
<dbReference type="SUPFAM" id="SSF50998">
    <property type="entry name" value="Quinoprotein alcohol dehydrogenase-like"/>
    <property type="match status" value="1"/>
</dbReference>
<feature type="compositionally biased region" description="Low complexity" evidence="4">
    <location>
        <begin position="433"/>
        <end position="466"/>
    </location>
</feature>
<feature type="repeat" description="WD" evidence="3">
    <location>
        <begin position="19"/>
        <end position="46"/>
    </location>
</feature>
<dbReference type="InterPro" id="IPR020472">
    <property type="entry name" value="WD40_PAC1"/>
</dbReference>
<dbReference type="PROSITE" id="PS50294">
    <property type="entry name" value="WD_REPEATS_REGION"/>
    <property type="match status" value="3"/>
</dbReference>
<protein>
    <recommendedName>
        <fullName evidence="7">WD40 repeat-like protein</fullName>
    </recommendedName>
</protein>
<dbReference type="InterPro" id="IPR019775">
    <property type="entry name" value="WD40_repeat_CS"/>
</dbReference>
<feature type="repeat" description="WD" evidence="3">
    <location>
        <begin position="248"/>
        <end position="282"/>
    </location>
</feature>
<evidence type="ECO:0000313" key="5">
    <source>
        <dbReference type="EMBL" id="KIK44108.1"/>
    </source>
</evidence>
<dbReference type="CDD" id="cd00200">
    <property type="entry name" value="WD40"/>
    <property type="match status" value="1"/>
</dbReference>
<reference evidence="6" key="2">
    <citation type="submission" date="2015-01" db="EMBL/GenBank/DDBJ databases">
        <title>Evolutionary Origins and Diversification of the Mycorrhizal Mutualists.</title>
        <authorList>
            <consortium name="DOE Joint Genome Institute"/>
            <consortium name="Mycorrhizal Genomics Consortium"/>
            <person name="Kohler A."/>
            <person name="Kuo A."/>
            <person name="Nagy L.G."/>
            <person name="Floudas D."/>
            <person name="Copeland A."/>
            <person name="Barry K.W."/>
            <person name="Cichocki N."/>
            <person name="Veneault-Fourrey C."/>
            <person name="LaButti K."/>
            <person name="Lindquist E.A."/>
            <person name="Lipzen A."/>
            <person name="Lundell T."/>
            <person name="Morin E."/>
            <person name="Murat C."/>
            <person name="Riley R."/>
            <person name="Ohm R."/>
            <person name="Sun H."/>
            <person name="Tunlid A."/>
            <person name="Henrissat B."/>
            <person name="Grigoriev I.V."/>
            <person name="Hibbett D.S."/>
            <person name="Martin F."/>
        </authorList>
    </citation>
    <scope>NUCLEOTIDE SEQUENCE [LARGE SCALE GENOMIC DNA]</scope>
    <source>
        <strain evidence="6">UH-Slu-Lm8-n1</strain>
    </source>
</reference>
<evidence type="ECO:0000313" key="6">
    <source>
        <dbReference type="Proteomes" id="UP000054485"/>
    </source>
</evidence>
<gene>
    <name evidence="5" type="ORF">CY34DRAFT_11278</name>
</gene>
<accession>A0A0D0BLF3</accession>
<keyword evidence="2" id="KW-0677">Repeat</keyword>
<evidence type="ECO:0000256" key="3">
    <source>
        <dbReference type="PROSITE-ProRule" id="PRU00221"/>
    </source>
</evidence>
<dbReference type="STRING" id="930992.A0A0D0BLF3"/>
<feature type="repeat" description="WD" evidence="3">
    <location>
        <begin position="55"/>
        <end position="89"/>
    </location>
</feature>
<dbReference type="PROSITE" id="PS50082">
    <property type="entry name" value="WD_REPEATS_2"/>
    <property type="match status" value="4"/>
</dbReference>
<dbReference type="InterPro" id="IPR001680">
    <property type="entry name" value="WD40_rpt"/>
</dbReference>
<sequence>MPYRKIKVNNGIGRILHLPGGQRIIVCSWDGLIRVWDLETDTQVGEEWEDKDFRVETIALSPDSKKVASGSRDGAVKLWNVDTGKIIKTWTGHIKEVRSVSWSPDSGRVVSGSNDGTFRVWNVESGKTILGPINAGERVWAVCYSPDVKMIATGGIRIKIWDANSGESLKSFEVHSACLAWTLDGKTLIAGRSKIDTATWTVLDLCKDHVHVTTILLSPNNRILASTSYDDKTAQLWNLETNQPIGTSLHHPDYVESATFSADGKFLVTGCRDDHIYTWDVSVIVEGAGLPSDIMADVTQRPAPKMTGARRLSPGFFDDALREANSRIRLSQSHALPTPTPDQRSLSPFTSVWRRSKPPGATEPTTQSRSRPFSWTRNLSGVLHRRDRSDVQLQEVPCTAGKPRNYHAGKKKPAASSSRLPNAYTTHLPSGAAQSTPSSSQLPPPTNTTSTPSSVPSTTGATGTVSRPHIAGAGWRASFVAWICCMPIRNADGHY</sequence>
<keyword evidence="6" id="KW-1185">Reference proteome</keyword>
<feature type="compositionally biased region" description="Polar residues" evidence="4">
    <location>
        <begin position="415"/>
        <end position="428"/>
    </location>
</feature>
<proteinExistence type="predicted"/>
<feature type="compositionally biased region" description="Basic residues" evidence="4">
    <location>
        <begin position="404"/>
        <end position="413"/>
    </location>
</feature>